<comment type="caution">
    <text evidence="3">The sequence shown here is derived from an EMBL/GenBank/DDBJ whole genome shotgun (WGS) entry which is preliminary data.</text>
</comment>
<evidence type="ECO:0000256" key="1">
    <source>
        <dbReference type="SAM" id="MobiDB-lite"/>
    </source>
</evidence>
<protein>
    <submittedName>
        <fullName evidence="3">Uncharacterized protein</fullName>
    </submittedName>
</protein>
<accession>A0A2T7URC7</accession>
<dbReference type="Proteomes" id="UP000244810">
    <property type="component" value="Unassembled WGS sequence"/>
</dbReference>
<name>A0A2T7URC7_9RHOB</name>
<sequence length="113" mass="11634">MIRPLILASLILAPVAAEARAVFLTRDTVVFTEPSQGARRLGEIAACTRLNAAESAPGWLSVATNLGTVHFRAIEAQATASRCGNLASDGPGDWTAPTPPATEAPTTEGPNPA</sequence>
<dbReference type="AlphaFoldDB" id="A0A2T7URC7"/>
<keyword evidence="2" id="KW-0732">Signal</keyword>
<evidence type="ECO:0000313" key="4">
    <source>
        <dbReference type="Proteomes" id="UP000244810"/>
    </source>
</evidence>
<gene>
    <name evidence="3" type="ORF">DDE23_12905</name>
</gene>
<feature type="chain" id="PRO_5015667540" evidence="2">
    <location>
        <begin position="20"/>
        <end position="113"/>
    </location>
</feature>
<evidence type="ECO:0000313" key="3">
    <source>
        <dbReference type="EMBL" id="PVE47141.1"/>
    </source>
</evidence>
<reference evidence="3 4" key="1">
    <citation type="journal article" date="2011" name="Syst. Appl. Microbiol.">
        <title>Defluviimonas denitrificans gen. nov., sp. nov., and Pararhodobacter aggregans gen. nov., sp. nov., non-phototrophic Rhodobacteraceae from the biofilter of a marine aquaculture.</title>
        <authorList>
            <person name="Foesel B.U."/>
            <person name="Drake H.L."/>
            <person name="Schramm A."/>
        </authorList>
    </citation>
    <scope>NUCLEOTIDE SEQUENCE [LARGE SCALE GENOMIC DNA]</scope>
    <source>
        <strain evidence="3 4">D1-19</strain>
    </source>
</reference>
<evidence type="ECO:0000256" key="2">
    <source>
        <dbReference type="SAM" id="SignalP"/>
    </source>
</evidence>
<keyword evidence="4" id="KW-1185">Reference proteome</keyword>
<feature type="region of interest" description="Disordered" evidence="1">
    <location>
        <begin position="84"/>
        <end position="113"/>
    </location>
</feature>
<dbReference type="EMBL" id="QDDR01000006">
    <property type="protein sequence ID" value="PVE47141.1"/>
    <property type="molecule type" value="Genomic_DNA"/>
</dbReference>
<feature type="signal peptide" evidence="2">
    <location>
        <begin position="1"/>
        <end position="19"/>
    </location>
</feature>
<proteinExistence type="predicted"/>
<feature type="compositionally biased region" description="Low complexity" evidence="1">
    <location>
        <begin position="103"/>
        <end position="113"/>
    </location>
</feature>
<organism evidence="3 4">
    <name type="scientific">Pararhodobacter aggregans</name>
    <dbReference type="NCBI Taxonomy" id="404875"/>
    <lineage>
        <taxon>Bacteria</taxon>
        <taxon>Pseudomonadati</taxon>
        <taxon>Pseudomonadota</taxon>
        <taxon>Alphaproteobacteria</taxon>
        <taxon>Rhodobacterales</taxon>
        <taxon>Paracoccaceae</taxon>
        <taxon>Pararhodobacter</taxon>
    </lineage>
</organism>
<dbReference type="RefSeq" id="WP_107752153.1">
    <property type="nucleotide sequence ID" value="NZ_QBKF01000006.1"/>
</dbReference>